<sequence length="262" mass="27727">MPGAPSMSFASPKLPLAGKVAIVTGSSRGVGEAIARRLAADGADVVINHHGVDVCAEQIARSINAGEGGRAVVVKADVSTIEGGNYLLEESVRRFGVPDILVLNATVLGHRSLEDIDEEYFDLHLNTNVKGPLFLVQAAAKLMKPGGRIVFVSTSLTRATNILPMALVFTLTKGAIEQIVRVLAKDLGKRGITVNAIAPGPIDTPIFQDGKTEQVWRSIADQHPQRRIPLPDEITPFVAFLVGDDAGWINGQTIGVNGGMVV</sequence>
<dbReference type="Proteomes" id="UP001212997">
    <property type="component" value="Unassembled WGS sequence"/>
</dbReference>
<dbReference type="PRINTS" id="PR00081">
    <property type="entry name" value="GDHRDH"/>
</dbReference>
<dbReference type="InterPro" id="IPR002347">
    <property type="entry name" value="SDR_fam"/>
</dbReference>
<evidence type="ECO:0000313" key="4">
    <source>
        <dbReference type="Proteomes" id="UP001212997"/>
    </source>
</evidence>
<organism evidence="3 4">
    <name type="scientific">Meripilus lineatus</name>
    <dbReference type="NCBI Taxonomy" id="2056292"/>
    <lineage>
        <taxon>Eukaryota</taxon>
        <taxon>Fungi</taxon>
        <taxon>Dikarya</taxon>
        <taxon>Basidiomycota</taxon>
        <taxon>Agaricomycotina</taxon>
        <taxon>Agaricomycetes</taxon>
        <taxon>Polyporales</taxon>
        <taxon>Meripilaceae</taxon>
        <taxon>Meripilus</taxon>
    </lineage>
</organism>
<dbReference type="Gene3D" id="3.40.50.720">
    <property type="entry name" value="NAD(P)-binding Rossmann-like Domain"/>
    <property type="match status" value="1"/>
</dbReference>
<dbReference type="FunFam" id="3.40.50.720:FF:000084">
    <property type="entry name" value="Short-chain dehydrogenase reductase"/>
    <property type="match status" value="1"/>
</dbReference>
<gene>
    <name evidence="3" type="ORF">NLI96_g5083</name>
</gene>
<keyword evidence="2" id="KW-0560">Oxidoreductase</keyword>
<dbReference type="InterPro" id="IPR036291">
    <property type="entry name" value="NAD(P)-bd_dom_sf"/>
</dbReference>
<dbReference type="GO" id="GO:0016614">
    <property type="term" value="F:oxidoreductase activity, acting on CH-OH group of donors"/>
    <property type="evidence" value="ECO:0007669"/>
    <property type="project" value="UniProtKB-ARBA"/>
</dbReference>
<name>A0AAD5V5S6_9APHY</name>
<protein>
    <submittedName>
        <fullName evidence="3">Uncharacterized protein</fullName>
    </submittedName>
</protein>
<dbReference type="SUPFAM" id="SSF51735">
    <property type="entry name" value="NAD(P)-binding Rossmann-fold domains"/>
    <property type="match status" value="1"/>
</dbReference>
<dbReference type="PANTHER" id="PTHR48107">
    <property type="entry name" value="NADPH-DEPENDENT ALDEHYDE REDUCTASE-LIKE PROTEIN, CHLOROPLASTIC-RELATED"/>
    <property type="match status" value="1"/>
</dbReference>
<proteinExistence type="inferred from homology"/>
<evidence type="ECO:0000313" key="3">
    <source>
        <dbReference type="EMBL" id="KAJ3485267.1"/>
    </source>
</evidence>
<accession>A0AAD5V5S6</accession>
<reference evidence="3" key="1">
    <citation type="submission" date="2022-07" db="EMBL/GenBank/DDBJ databases">
        <title>Genome Sequence of Physisporinus lineatus.</title>
        <authorList>
            <person name="Buettner E."/>
        </authorList>
    </citation>
    <scope>NUCLEOTIDE SEQUENCE</scope>
    <source>
        <strain evidence="3">VT162</strain>
    </source>
</reference>
<evidence type="ECO:0000256" key="1">
    <source>
        <dbReference type="ARBA" id="ARBA00006484"/>
    </source>
</evidence>
<dbReference type="PANTHER" id="PTHR48107:SF7">
    <property type="entry name" value="RE15974P"/>
    <property type="match status" value="1"/>
</dbReference>
<dbReference type="Pfam" id="PF13561">
    <property type="entry name" value="adh_short_C2"/>
    <property type="match status" value="1"/>
</dbReference>
<dbReference type="EMBL" id="JANAWD010000159">
    <property type="protein sequence ID" value="KAJ3485267.1"/>
    <property type="molecule type" value="Genomic_DNA"/>
</dbReference>
<evidence type="ECO:0000256" key="2">
    <source>
        <dbReference type="ARBA" id="ARBA00023002"/>
    </source>
</evidence>
<dbReference type="AlphaFoldDB" id="A0AAD5V5S6"/>
<keyword evidence="4" id="KW-1185">Reference proteome</keyword>
<comment type="similarity">
    <text evidence="1">Belongs to the short-chain dehydrogenases/reductases (SDR) family.</text>
</comment>
<comment type="caution">
    <text evidence="3">The sequence shown here is derived from an EMBL/GenBank/DDBJ whole genome shotgun (WGS) entry which is preliminary data.</text>
</comment>